<reference evidence="22" key="1">
    <citation type="submission" date="2020-06" db="EMBL/GenBank/DDBJ databases">
        <authorList>
            <person name="Li T."/>
            <person name="Hu X."/>
            <person name="Zhang T."/>
            <person name="Song X."/>
            <person name="Zhang H."/>
            <person name="Dai N."/>
            <person name="Sheng W."/>
            <person name="Hou X."/>
            <person name="Wei L."/>
        </authorList>
    </citation>
    <scope>NUCLEOTIDE SEQUENCE</scope>
    <source>
        <strain evidence="22">3651</strain>
        <tissue evidence="22">Leaf</tissue>
    </source>
</reference>
<keyword evidence="5 19" id="KW-0812">Transmembrane</keyword>
<dbReference type="InterPro" id="IPR017441">
    <property type="entry name" value="Protein_kinase_ATP_BS"/>
</dbReference>
<dbReference type="CDD" id="cd00028">
    <property type="entry name" value="B_lectin"/>
    <property type="match status" value="1"/>
</dbReference>
<evidence type="ECO:0000313" key="22">
    <source>
        <dbReference type="EMBL" id="KAK4433681.1"/>
    </source>
</evidence>
<keyword evidence="8 17" id="KW-0418">Kinase</keyword>
<keyword evidence="6" id="KW-0732">Signal</keyword>
<feature type="domain" description="Protein kinase" evidence="20">
    <location>
        <begin position="516"/>
        <end position="815"/>
    </location>
</feature>
<keyword evidence="11 19" id="KW-0472">Membrane</keyword>
<dbReference type="InterPro" id="IPR001480">
    <property type="entry name" value="Bulb-type_lectin_dom"/>
</dbReference>
<evidence type="ECO:0000256" key="6">
    <source>
        <dbReference type="ARBA" id="ARBA00022729"/>
    </source>
</evidence>
<keyword evidence="7 17" id="KW-0547">Nucleotide-binding</keyword>
<evidence type="ECO:0000256" key="14">
    <source>
        <dbReference type="ARBA" id="ARBA00023180"/>
    </source>
</evidence>
<dbReference type="CDD" id="cd14066">
    <property type="entry name" value="STKc_IRAK"/>
    <property type="match status" value="1"/>
</dbReference>
<evidence type="ECO:0000256" key="2">
    <source>
        <dbReference type="ARBA" id="ARBA00022527"/>
    </source>
</evidence>
<dbReference type="GO" id="GO:0004674">
    <property type="term" value="F:protein serine/threonine kinase activity"/>
    <property type="evidence" value="ECO:0007669"/>
    <property type="project" value="UniProtKB-KW"/>
</dbReference>
<evidence type="ECO:0000256" key="9">
    <source>
        <dbReference type="ARBA" id="ARBA00022840"/>
    </source>
</evidence>
<evidence type="ECO:0000259" key="21">
    <source>
        <dbReference type="PROSITE" id="PS50927"/>
    </source>
</evidence>
<protein>
    <recommendedName>
        <fullName evidence="17">Receptor-like serine/threonine-protein kinase</fullName>
        <ecNumber evidence="17">2.7.11.1</ecNumber>
    </recommendedName>
</protein>
<dbReference type="PROSITE" id="PS50927">
    <property type="entry name" value="BULB_LECTIN"/>
    <property type="match status" value="1"/>
</dbReference>
<dbReference type="Proteomes" id="UP001293254">
    <property type="component" value="Unassembled WGS sequence"/>
</dbReference>
<dbReference type="InterPro" id="IPR036426">
    <property type="entry name" value="Bulb-type_lectin_dom_sf"/>
</dbReference>
<evidence type="ECO:0000259" key="20">
    <source>
        <dbReference type="PROSITE" id="PS50011"/>
    </source>
</evidence>
<keyword evidence="2 17" id="KW-0723">Serine/threonine-protein kinase</keyword>
<dbReference type="FunFam" id="1.10.510.10:FF:000589">
    <property type="entry name" value="Serine/threonine-protein kinase"/>
    <property type="match status" value="1"/>
</dbReference>
<dbReference type="PROSITE" id="PS00107">
    <property type="entry name" value="PROTEIN_KINASE_ATP"/>
    <property type="match status" value="1"/>
</dbReference>
<evidence type="ECO:0000256" key="4">
    <source>
        <dbReference type="ARBA" id="ARBA00022679"/>
    </source>
</evidence>
<evidence type="ECO:0000256" key="19">
    <source>
        <dbReference type="SAM" id="Phobius"/>
    </source>
</evidence>
<keyword evidence="4 17" id="KW-0808">Transferase</keyword>
<evidence type="ECO:0000256" key="12">
    <source>
        <dbReference type="ARBA" id="ARBA00023157"/>
    </source>
</evidence>
<dbReference type="Gene3D" id="1.10.510.10">
    <property type="entry name" value="Transferase(Phosphotransferase) domain 1"/>
    <property type="match status" value="1"/>
</dbReference>
<feature type="binding site" evidence="18">
    <location>
        <position position="544"/>
    </location>
    <ligand>
        <name>ATP</name>
        <dbReference type="ChEBI" id="CHEBI:30616"/>
    </ligand>
</feature>
<evidence type="ECO:0000256" key="13">
    <source>
        <dbReference type="ARBA" id="ARBA00023170"/>
    </source>
</evidence>
<keyword evidence="3" id="KW-0245">EGF-like domain</keyword>
<keyword evidence="14" id="KW-0325">Glycoprotein</keyword>
<dbReference type="SUPFAM" id="SSF51110">
    <property type="entry name" value="alpha-D-mannose-specific plant lectins"/>
    <property type="match status" value="1"/>
</dbReference>
<evidence type="ECO:0000256" key="5">
    <source>
        <dbReference type="ARBA" id="ARBA00022692"/>
    </source>
</evidence>
<name>A0AAE1YPP6_9LAMI</name>
<sequence>MFFSSSVQYMEFLLFFLNIFSLLVALVSGVSFTEFVYPNFTASNLRFVDAAGSFLFSTNGTFKAAMFNPGAQQIRFYLCVIHTASNTIIWSANRDSPVSESGIMSLTANGISVREEDGSLRWSTPPFKSLVSALELTETGNLLLLDQSNKTLWESFRNPTDTIVIGQELHTEMMLVSAVSSDDLSTGRYRLGLTVSDATLQWENLTYWKLSMDTEAYVNSNYAVEFMAIDRRGLYLFGQNGSAIIVQVNLPPSEFRIAKMDDSGRFVVSSFSGAAEKQDFVGPLDECRIPLICGRIGLCSSSISVDSPLCSCPLSFRATSNNVTSCVPADSSYSLPPSCNSTDNSSYSNSSSFSYLQLGFAVDYFANDFTLPANYGVNLSQCQDICSQDCTCLGIFYDNSTGSCYKLGNELGSMMVRSTSNGRLGFIKTVVRAPRTSFGGFVNESMRFPIVAVVVPLCSILFFFLVGILLWRRYRLERIRKKKRSNSSSSYSGDLEFPIQGLPLRFDYEELMIATQNFKTKIGTGGFGTVYKGTLPDKTHVAVKRITNLGLRGKKDFCTEIAVIGNIHHVNLVKLKGYCAERRQWLLVYEYMNRGSLDKTLFGSGPVLEWQERVDIAIGAGRGLAYLHSGCEHKIVHCDVKPENILLHDHFQAKISDFGLSKLLNRDESSLFTTMRGTRGYLAPEWLTSSTISDKTDVYSFGMVLLEIVSGRKNCAVRARSHSLDKSSSSDHKTSPASAAQGLVYFPLYALEMHEQGRYLELVDPRLQGRVTNEDVEKLVRVALCCVHEEPGLRPTMVTVVGMLEGEIPLGNPRIESLNFLRFYGRRPDGAATVEETGGAVNDGIVYPDANASHSSTRTVSDASFSYISSQQMSGPR</sequence>
<evidence type="ECO:0000256" key="7">
    <source>
        <dbReference type="ARBA" id="ARBA00022741"/>
    </source>
</evidence>
<dbReference type="Gene3D" id="3.30.200.20">
    <property type="entry name" value="Phosphorylase Kinase, domain 1"/>
    <property type="match status" value="1"/>
</dbReference>
<evidence type="ECO:0000256" key="3">
    <source>
        <dbReference type="ARBA" id="ARBA00022536"/>
    </source>
</evidence>
<dbReference type="SMART" id="SM00220">
    <property type="entry name" value="S_TKc"/>
    <property type="match status" value="1"/>
</dbReference>
<dbReference type="InterPro" id="IPR051343">
    <property type="entry name" value="G-type_lectin_kinases/EP1-like"/>
</dbReference>
<keyword evidence="23" id="KW-1185">Reference proteome</keyword>
<dbReference type="EMBL" id="JACGWO010000002">
    <property type="protein sequence ID" value="KAK4433681.1"/>
    <property type="molecule type" value="Genomic_DNA"/>
</dbReference>
<comment type="catalytic activity">
    <reaction evidence="16 17">
        <text>L-seryl-[protein] + ATP = O-phospho-L-seryl-[protein] + ADP + H(+)</text>
        <dbReference type="Rhea" id="RHEA:17989"/>
        <dbReference type="Rhea" id="RHEA-COMP:9863"/>
        <dbReference type="Rhea" id="RHEA-COMP:11604"/>
        <dbReference type="ChEBI" id="CHEBI:15378"/>
        <dbReference type="ChEBI" id="CHEBI:29999"/>
        <dbReference type="ChEBI" id="CHEBI:30616"/>
        <dbReference type="ChEBI" id="CHEBI:83421"/>
        <dbReference type="ChEBI" id="CHEBI:456216"/>
        <dbReference type="EC" id="2.7.11.1"/>
    </reaction>
</comment>
<dbReference type="InterPro" id="IPR024171">
    <property type="entry name" value="SRK-like_kinase"/>
</dbReference>
<dbReference type="EC" id="2.7.11.1" evidence="17"/>
<dbReference type="PIRSF" id="PIRSF000641">
    <property type="entry name" value="SRK"/>
    <property type="match status" value="1"/>
</dbReference>
<dbReference type="Pfam" id="PF00069">
    <property type="entry name" value="Pkinase"/>
    <property type="match status" value="1"/>
</dbReference>
<keyword evidence="10 19" id="KW-1133">Transmembrane helix</keyword>
<comment type="catalytic activity">
    <reaction evidence="15 17">
        <text>L-threonyl-[protein] + ATP = O-phospho-L-threonyl-[protein] + ADP + H(+)</text>
        <dbReference type="Rhea" id="RHEA:46608"/>
        <dbReference type="Rhea" id="RHEA-COMP:11060"/>
        <dbReference type="Rhea" id="RHEA-COMP:11605"/>
        <dbReference type="ChEBI" id="CHEBI:15378"/>
        <dbReference type="ChEBI" id="CHEBI:30013"/>
        <dbReference type="ChEBI" id="CHEBI:30616"/>
        <dbReference type="ChEBI" id="CHEBI:61977"/>
        <dbReference type="ChEBI" id="CHEBI:456216"/>
        <dbReference type="EC" id="2.7.11.1"/>
    </reaction>
</comment>
<evidence type="ECO:0000256" key="16">
    <source>
        <dbReference type="ARBA" id="ARBA00048679"/>
    </source>
</evidence>
<dbReference type="GO" id="GO:0005524">
    <property type="term" value="F:ATP binding"/>
    <property type="evidence" value="ECO:0007669"/>
    <property type="project" value="UniProtKB-UniRule"/>
</dbReference>
<dbReference type="InterPro" id="IPR011009">
    <property type="entry name" value="Kinase-like_dom_sf"/>
</dbReference>
<keyword evidence="13" id="KW-0675">Receptor</keyword>
<comment type="similarity">
    <text evidence="17">Belongs to the protein kinase superfamily. Ser/Thr protein kinase family.</text>
</comment>
<dbReference type="PROSITE" id="PS50011">
    <property type="entry name" value="PROTEIN_KINASE_DOM"/>
    <property type="match status" value="1"/>
</dbReference>
<evidence type="ECO:0000256" key="1">
    <source>
        <dbReference type="ARBA" id="ARBA00004167"/>
    </source>
</evidence>
<evidence type="ECO:0000256" key="18">
    <source>
        <dbReference type="PROSITE-ProRule" id="PRU10141"/>
    </source>
</evidence>
<organism evidence="22 23">
    <name type="scientific">Sesamum alatum</name>
    <dbReference type="NCBI Taxonomy" id="300844"/>
    <lineage>
        <taxon>Eukaryota</taxon>
        <taxon>Viridiplantae</taxon>
        <taxon>Streptophyta</taxon>
        <taxon>Embryophyta</taxon>
        <taxon>Tracheophyta</taxon>
        <taxon>Spermatophyta</taxon>
        <taxon>Magnoliopsida</taxon>
        <taxon>eudicotyledons</taxon>
        <taxon>Gunneridae</taxon>
        <taxon>Pentapetalae</taxon>
        <taxon>asterids</taxon>
        <taxon>lamiids</taxon>
        <taxon>Lamiales</taxon>
        <taxon>Pedaliaceae</taxon>
        <taxon>Sesamum</taxon>
    </lineage>
</organism>
<dbReference type="InterPro" id="IPR000719">
    <property type="entry name" value="Prot_kinase_dom"/>
</dbReference>
<dbReference type="CDD" id="cd01098">
    <property type="entry name" value="PAN_AP_plant"/>
    <property type="match status" value="1"/>
</dbReference>
<evidence type="ECO:0000256" key="10">
    <source>
        <dbReference type="ARBA" id="ARBA00022989"/>
    </source>
</evidence>
<gene>
    <name evidence="22" type="ORF">Salat_0530800</name>
</gene>
<dbReference type="Pfam" id="PF01453">
    <property type="entry name" value="B_lectin"/>
    <property type="match status" value="1"/>
</dbReference>
<dbReference type="PANTHER" id="PTHR47976">
    <property type="entry name" value="G-TYPE LECTIN S-RECEPTOR-LIKE SERINE/THREONINE-PROTEIN KINASE SD2-5"/>
    <property type="match status" value="1"/>
</dbReference>
<dbReference type="SMART" id="SM00108">
    <property type="entry name" value="B_lectin"/>
    <property type="match status" value="1"/>
</dbReference>
<dbReference type="Gene3D" id="2.90.10.30">
    <property type="match status" value="1"/>
</dbReference>
<dbReference type="FunFam" id="3.30.200.20:FF:000178">
    <property type="entry name" value="serine/threonine-protein kinase PBS1-like"/>
    <property type="match status" value="1"/>
</dbReference>
<dbReference type="InterPro" id="IPR008271">
    <property type="entry name" value="Ser/Thr_kinase_AS"/>
</dbReference>
<feature type="transmembrane region" description="Helical" evidence="19">
    <location>
        <begin position="448"/>
        <end position="471"/>
    </location>
</feature>
<reference evidence="22" key="2">
    <citation type="journal article" date="2024" name="Plant">
        <title>Genomic evolution and insights into agronomic trait innovations of Sesamum species.</title>
        <authorList>
            <person name="Miao H."/>
            <person name="Wang L."/>
            <person name="Qu L."/>
            <person name="Liu H."/>
            <person name="Sun Y."/>
            <person name="Le M."/>
            <person name="Wang Q."/>
            <person name="Wei S."/>
            <person name="Zheng Y."/>
            <person name="Lin W."/>
            <person name="Duan Y."/>
            <person name="Cao H."/>
            <person name="Xiong S."/>
            <person name="Wang X."/>
            <person name="Wei L."/>
            <person name="Li C."/>
            <person name="Ma Q."/>
            <person name="Ju M."/>
            <person name="Zhao R."/>
            <person name="Li G."/>
            <person name="Mu C."/>
            <person name="Tian Q."/>
            <person name="Mei H."/>
            <person name="Zhang T."/>
            <person name="Gao T."/>
            <person name="Zhang H."/>
        </authorList>
    </citation>
    <scope>NUCLEOTIDE SEQUENCE</scope>
    <source>
        <strain evidence="22">3651</strain>
    </source>
</reference>
<comment type="subcellular location">
    <subcellularLocation>
        <location evidence="1">Membrane</location>
        <topology evidence="1">Single-pass membrane protein</topology>
    </subcellularLocation>
</comment>
<evidence type="ECO:0000313" key="23">
    <source>
        <dbReference type="Proteomes" id="UP001293254"/>
    </source>
</evidence>
<keyword evidence="9 17" id="KW-0067">ATP-binding</keyword>
<dbReference type="GO" id="GO:0016020">
    <property type="term" value="C:membrane"/>
    <property type="evidence" value="ECO:0007669"/>
    <property type="project" value="UniProtKB-SubCell"/>
</dbReference>
<proteinExistence type="inferred from homology"/>
<comment type="caution">
    <text evidence="22">The sequence shown here is derived from an EMBL/GenBank/DDBJ whole genome shotgun (WGS) entry which is preliminary data.</text>
</comment>
<dbReference type="PROSITE" id="PS00108">
    <property type="entry name" value="PROTEIN_KINASE_ST"/>
    <property type="match status" value="1"/>
</dbReference>
<dbReference type="FunFam" id="2.90.10.10:FF:000023">
    <property type="entry name" value="G-type lectin S-receptor-like serine/threonine-protein kinase"/>
    <property type="match status" value="1"/>
</dbReference>
<dbReference type="PANTHER" id="PTHR47976:SF52">
    <property type="entry name" value="PROTEIN KINASE DOMAIN-CONTAINING PROTEIN"/>
    <property type="match status" value="1"/>
</dbReference>
<keyword evidence="12" id="KW-1015">Disulfide bond</keyword>
<dbReference type="SUPFAM" id="SSF56112">
    <property type="entry name" value="Protein kinase-like (PK-like)"/>
    <property type="match status" value="1"/>
</dbReference>
<feature type="domain" description="Bulb-type lectin" evidence="21">
    <location>
        <begin position="39"/>
        <end position="157"/>
    </location>
</feature>
<dbReference type="AlphaFoldDB" id="A0AAE1YPP6"/>
<accession>A0AAE1YPP6</accession>
<evidence type="ECO:0000256" key="15">
    <source>
        <dbReference type="ARBA" id="ARBA00047899"/>
    </source>
</evidence>
<evidence type="ECO:0000256" key="17">
    <source>
        <dbReference type="PIRNR" id="PIRNR000641"/>
    </source>
</evidence>
<evidence type="ECO:0000256" key="11">
    <source>
        <dbReference type="ARBA" id="ARBA00023136"/>
    </source>
</evidence>
<evidence type="ECO:0000256" key="8">
    <source>
        <dbReference type="ARBA" id="ARBA00022777"/>
    </source>
</evidence>